<evidence type="ECO:0000256" key="3">
    <source>
        <dbReference type="ARBA" id="ARBA00009595"/>
    </source>
</evidence>
<comment type="catalytic activity">
    <reaction evidence="9">
        <text>a 5'-end NAD(+)-phospho-ribonucleoside in mRNA + H2O = a 5'-end phospho-adenosine-phospho-ribonucleoside in mRNA + beta-nicotinamide D-ribonucleotide + 2 H(+)</text>
        <dbReference type="Rhea" id="RHEA:60876"/>
        <dbReference type="Rhea" id="RHEA-COMP:15698"/>
        <dbReference type="Rhea" id="RHEA-COMP:15719"/>
        <dbReference type="ChEBI" id="CHEBI:14649"/>
        <dbReference type="ChEBI" id="CHEBI:15377"/>
        <dbReference type="ChEBI" id="CHEBI:15378"/>
        <dbReference type="ChEBI" id="CHEBI:144029"/>
        <dbReference type="ChEBI" id="CHEBI:144051"/>
    </reaction>
    <physiologicalReaction direction="left-to-right" evidence="9">
        <dbReference type="Rhea" id="RHEA:60877"/>
    </physiologicalReaction>
</comment>
<sequence>MRQFIPGLCHTTSAGSVRWLIVSGDQVLAGADSFLFDPLSFNALTADSQGRALKVGQIELDGECCDCHCWYIETTASISRLPSDYQFYPLRSFLLRQGDVAFQLLGASVQLGFWLKDHQFCGRCAQPLVMRQDDRALYCAACDHRHYPRLSPCVIMLLTQGSRCLLAVHKRAQAPIYTALAGFVEVGETLEQAVAREVREEVGVEVSHCEYVASQPWPFPGQLMMGFIAQAADDEPAIAIQDDEISEAQWFNFDQLPALIPPLQTLSGQLIRHFVERCQKA</sequence>
<dbReference type="GO" id="GO:0016787">
    <property type="term" value="F:hydrolase activity"/>
    <property type="evidence" value="ECO:0007669"/>
    <property type="project" value="UniProtKB-KW"/>
</dbReference>
<gene>
    <name evidence="12" type="primary">nudC</name>
    <name evidence="12" type="ORF">ACFOX3_16795</name>
</gene>
<dbReference type="PROSITE" id="PS00893">
    <property type="entry name" value="NUDIX_BOX"/>
    <property type="match status" value="1"/>
</dbReference>
<protein>
    <recommendedName>
        <fullName evidence="4">NAD(+) diphosphatase</fullName>
        <ecNumber evidence="4">3.6.1.22</ecNumber>
    </recommendedName>
</protein>
<dbReference type="PANTHER" id="PTHR42904:SF6">
    <property type="entry name" value="NAD-CAPPED RNA HYDROLASE NUDT12"/>
    <property type="match status" value="1"/>
</dbReference>
<dbReference type="InterPro" id="IPR020084">
    <property type="entry name" value="NUDIX_hydrolase_CS"/>
</dbReference>
<keyword evidence="13" id="KW-1185">Reference proteome</keyword>
<dbReference type="InterPro" id="IPR015797">
    <property type="entry name" value="NUDIX_hydrolase-like_dom_sf"/>
</dbReference>
<evidence type="ECO:0000313" key="12">
    <source>
        <dbReference type="EMBL" id="MFC4363978.1"/>
    </source>
</evidence>
<evidence type="ECO:0000259" key="11">
    <source>
        <dbReference type="PROSITE" id="PS51462"/>
    </source>
</evidence>
<comment type="similarity">
    <text evidence="3">Belongs to the Nudix hydrolase family. NudC subfamily.</text>
</comment>
<name>A0ABV8V9W0_9GAMM</name>
<dbReference type="RefSeq" id="WP_290262979.1">
    <property type="nucleotide sequence ID" value="NZ_JAUFQG010000004.1"/>
</dbReference>
<dbReference type="EC" id="3.6.1.22" evidence="4"/>
<accession>A0ABV8V9W0</accession>
<dbReference type="SUPFAM" id="SSF55811">
    <property type="entry name" value="Nudix"/>
    <property type="match status" value="1"/>
</dbReference>
<evidence type="ECO:0000313" key="13">
    <source>
        <dbReference type="Proteomes" id="UP001595840"/>
    </source>
</evidence>
<dbReference type="Pfam" id="PF09297">
    <property type="entry name" value="Zn_ribbon_NUD"/>
    <property type="match status" value="1"/>
</dbReference>
<evidence type="ECO:0000256" key="8">
    <source>
        <dbReference type="ARBA" id="ARBA00023027"/>
    </source>
</evidence>
<keyword evidence="7" id="KW-0460">Magnesium</keyword>
<keyword evidence="6 10" id="KW-0378">Hydrolase</keyword>
<evidence type="ECO:0000256" key="7">
    <source>
        <dbReference type="ARBA" id="ARBA00022842"/>
    </source>
</evidence>
<dbReference type="PRINTS" id="PR00502">
    <property type="entry name" value="NUDIXFAMILY"/>
</dbReference>
<dbReference type="Gene3D" id="3.90.79.10">
    <property type="entry name" value="Nucleoside Triphosphate Pyrophosphohydrolase"/>
    <property type="match status" value="1"/>
</dbReference>
<evidence type="ECO:0000256" key="10">
    <source>
        <dbReference type="RuleBase" id="RU003476"/>
    </source>
</evidence>
<comment type="cofactor">
    <cofactor evidence="1">
        <name>Mg(2+)</name>
        <dbReference type="ChEBI" id="CHEBI:18420"/>
    </cofactor>
</comment>
<evidence type="ECO:0000256" key="4">
    <source>
        <dbReference type="ARBA" id="ARBA00012381"/>
    </source>
</evidence>
<dbReference type="PROSITE" id="PS51462">
    <property type="entry name" value="NUDIX"/>
    <property type="match status" value="1"/>
</dbReference>
<dbReference type="CDD" id="cd03429">
    <property type="entry name" value="NUDIX_NADH_pyrophosphatase_Nudt13"/>
    <property type="match status" value="1"/>
</dbReference>
<proteinExistence type="inferred from homology"/>
<dbReference type="InterPro" id="IPR020476">
    <property type="entry name" value="Nudix_hydrolase"/>
</dbReference>
<dbReference type="InterPro" id="IPR000086">
    <property type="entry name" value="NUDIX_hydrolase_dom"/>
</dbReference>
<dbReference type="InterPro" id="IPR049734">
    <property type="entry name" value="NudC-like_C"/>
</dbReference>
<dbReference type="NCBIfam" id="NF001299">
    <property type="entry name" value="PRK00241.1"/>
    <property type="match status" value="1"/>
</dbReference>
<dbReference type="PANTHER" id="PTHR42904">
    <property type="entry name" value="NUDIX HYDROLASE, NUDC SUBFAMILY"/>
    <property type="match status" value="1"/>
</dbReference>
<dbReference type="InterPro" id="IPR050241">
    <property type="entry name" value="NAD-cap_RNA_hydrolase_NudC"/>
</dbReference>
<dbReference type="Gene3D" id="3.90.79.20">
    <property type="match status" value="1"/>
</dbReference>
<feature type="domain" description="Nudix hydrolase" evidence="11">
    <location>
        <begin position="148"/>
        <end position="273"/>
    </location>
</feature>
<keyword evidence="8" id="KW-0520">NAD</keyword>
<dbReference type="EMBL" id="JBHSCX010000021">
    <property type="protein sequence ID" value="MFC4363978.1"/>
    <property type="molecule type" value="Genomic_DNA"/>
</dbReference>
<reference evidence="13" key="1">
    <citation type="journal article" date="2019" name="Int. J. Syst. Evol. Microbiol.">
        <title>The Global Catalogue of Microorganisms (GCM) 10K type strain sequencing project: providing services to taxonomists for standard genome sequencing and annotation.</title>
        <authorList>
            <consortium name="The Broad Institute Genomics Platform"/>
            <consortium name="The Broad Institute Genome Sequencing Center for Infectious Disease"/>
            <person name="Wu L."/>
            <person name="Ma J."/>
        </authorList>
    </citation>
    <scope>NUCLEOTIDE SEQUENCE [LARGE SCALE GENOMIC DNA]</scope>
    <source>
        <strain evidence="13">CECT 8570</strain>
    </source>
</reference>
<dbReference type="InterPro" id="IPR015376">
    <property type="entry name" value="Znr_NADH_PPase"/>
</dbReference>
<comment type="caution">
    <text evidence="12">The sequence shown here is derived from an EMBL/GenBank/DDBJ whole genome shotgun (WGS) entry which is preliminary data.</text>
</comment>
<organism evidence="12 13">
    <name type="scientific">Simiduia curdlanivorans</name>
    <dbReference type="NCBI Taxonomy" id="1492769"/>
    <lineage>
        <taxon>Bacteria</taxon>
        <taxon>Pseudomonadati</taxon>
        <taxon>Pseudomonadota</taxon>
        <taxon>Gammaproteobacteria</taxon>
        <taxon>Cellvibrionales</taxon>
        <taxon>Cellvibrionaceae</taxon>
        <taxon>Simiduia</taxon>
    </lineage>
</organism>
<dbReference type="Pfam" id="PF00293">
    <property type="entry name" value="NUDIX"/>
    <property type="match status" value="1"/>
</dbReference>
<evidence type="ECO:0000256" key="9">
    <source>
        <dbReference type="ARBA" id="ARBA00023679"/>
    </source>
</evidence>
<evidence type="ECO:0000256" key="1">
    <source>
        <dbReference type="ARBA" id="ARBA00001946"/>
    </source>
</evidence>
<evidence type="ECO:0000256" key="2">
    <source>
        <dbReference type="ARBA" id="ARBA00001947"/>
    </source>
</evidence>
<keyword evidence="5" id="KW-0479">Metal-binding</keyword>
<evidence type="ECO:0000256" key="5">
    <source>
        <dbReference type="ARBA" id="ARBA00022723"/>
    </source>
</evidence>
<comment type="cofactor">
    <cofactor evidence="2">
        <name>Zn(2+)</name>
        <dbReference type="ChEBI" id="CHEBI:29105"/>
    </cofactor>
</comment>
<dbReference type="Proteomes" id="UP001595840">
    <property type="component" value="Unassembled WGS sequence"/>
</dbReference>
<evidence type="ECO:0000256" key="6">
    <source>
        <dbReference type="ARBA" id="ARBA00022801"/>
    </source>
</evidence>